<protein>
    <recommendedName>
        <fullName evidence="3">aldehyde dehydrogenase (NAD(+))</fullName>
        <ecNumber evidence="3">1.2.1.3</ecNumber>
    </recommendedName>
</protein>
<evidence type="ECO:0000256" key="1">
    <source>
        <dbReference type="ARBA" id="ARBA00009986"/>
    </source>
</evidence>
<evidence type="ECO:0000256" key="2">
    <source>
        <dbReference type="ARBA" id="ARBA00023002"/>
    </source>
</evidence>
<sequence length="486" mass="51494">MTVPAEQKFDTQLFINNEYVDSKSSERLSLVNPFDGTKIPAAVHVAGEAEIAAAVSAAKTAFKTGPWATYTGAQRAAPMLKFADLLEKNAAKLAELDTICMGGPVAPNAGFLIPAAAAVFRYYAGWADKIEGESFNADDGTYKIVRQEPLGVCAGIAPWNAPLLYVGWKVAPALAAGNTFIFKSSEKSPLSALALGHLVKEAGFPPGVINFVSGAGKTGSLLASDMTIAKISYTGSTAVGKIVQKTALDSNMKKVTLELGGKSPAIVFADADIENAVGSTADGFLFNAGQVCVAGSRLFVQKAIAPAFIEAVKSRFSFVSSQLGSDPREQTTGYGPLADEKQFNTVMNYIDIGKKTEKPIIGGGRKGDKGFFIEPTIFLNPDRESKIYKEEIFGPVLNIIEFETEDEVVDLANDTMTGLSASVYTSDLTRALRVAAKIESGNVSINAPHFPNHVVPFGGFKESGSGKELGKYGLAAYLQTKTVLIK</sequence>
<dbReference type="GO" id="GO:0046394">
    <property type="term" value="P:carboxylic acid biosynthetic process"/>
    <property type="evidence" value="ECO:0007669"/>
    <property type="project" value="UniProtKB-ARBA"/>
</dbReference>
<feature type="domain" description="Aldehyde dehydrogenase" evidence="7">
    <location>
        <begin position="19"/>
        <end position="483"/>
    </location>
</feature>
<gene>
    <name evidence="8" type="ORF">D0Z07_9071</name>
</gene>
<dbReference type="EMBL" id="VNKQ01000020">
    <property type="protein sequence ID" value="KAG0645080.1"/>
    <property type="molecule type" value="Genomic_DNA"/>
</dbReference>
<dbReference type="Pfam" id="PF00171">
    <property type="entry name" value="Aldedh"/>
    <property type="match status" value="1"/>
</dbReference>
<feature type="active site" evidence="5">
    <location>
        <position position="258"/>
    </location>
</feature>
<accession>A0A9P6VDH9</accession>
<dbReference type="PANTHER" id="PTHR11699">
    <property type="entry name" value="ALDEHYDE DEHYDROGENASE-RELATED"/>
    <property type="match status" value="1"/>
</dbReference>
<evidence type="ECO:0000259" key="7">
    <source>
        <dbReference type="Pfam" id="PF00171"/>
    </source>
</evidence>
<dbReference type="OrthoDB" id="310895at2759"/>
<evidence type="ECO:0000313" key="9">
    <source>
        <dbReference type="Proteomes" id="UP000785200"/>
    </source>
</evidence>
<dbReference type="InterPro" id="IPR016161">
    <property type="entry name" value="Ald_DH/histidinol_DH"/>
</dbReference>
<organism evidence="8 9">
    <name type="scientific">Hyphodiscus hymeniophilus</name>
    <dbReference type="NCBI Taxonomy" id="353542"/>
    <lineage>
        <taxon>Eukaryota</taxon>
        <taxon>Fungi</taxon>
        <taxon>Dikarya</taxon>
        <taxon>Ascomycota</taxon>
        <taxon>Pezizomycotina</taxon>
        <taxon>Leotiomycetes</taxon>
        <taxon>Helotiales</taxon>
        <taxon>Hyphodiscaceae</taxon>
        <taxon>Hyphodiscus</taxon>
    </lineage>
</organism>
<dbReference type="InterPro" id="IPR015590">
    <property type="entry name" value="Aldehyde_DH_dom"/>
</dbReference>
<evidence type="ECO:0000256" key="6">
    <source>
        <dbReference type="RuleBase" id="RU003345"/>
    </source>
</evidence>
<reference evidence="8" key="1">
    <citation type="submission" date="2019-07" db="EMBL/GenBank/DDBJ databases">
        <title>Hyphodiscus hymeniophilus genome sequencing and assembly.</title>
        <authorList>
            <person name="Kramer G."/>
            <person name="Nodwell J."/>
        </authorList>
    </citation>
    <scope>NUCLEOTIDE SEQUENCE</scope>
    <source>
        <strain evidence="8">ATCC 34498</strain>
    </source>
</reference>
<comment type="caution">
    <text evidence="8">The sequence shown here is derived from an EMBL/GenBank/DDBJ whole genome shotgun (WGS) entry which is preliminary data.</text>
</comment>
<keyword evidence="9" id="KW-1185">Reference proteome</keyword>
<dbReference type="FunFam" id="3.40.309.10:FF:000012">
    <property type="entry name" value="Betaine aldehyde dehydrogenase"/>
    <property type="match status" value="1"/>
</dbReference>
<proteinExistence type="inferred from homology"/>
<comment type="catalytic activity">
    <reaction evidence="4">
        <text>an aldehyde + NAD(+) + H2O = a carboxylate + NADH + 2 H(+)</text>
        <dbReference type="Rhea" id="RHEA:16185"/>
        <dbReference type="ChEBI" id="CHEBI:15377"/>
        <dbReference type="ChEBI" id="CHEBI:15378"/>
        <dbReference type="ChEBI" id="CHEBI:17478"/>
        <dbReference type="ChEBI" id="CHEBI:29067"/>
        <dbReference type="ChEBI" id="CHEBI:57540"/>
        <dbReference type="ChEBI" id="CHEBI:57945"/>
        <dbReference type="EC" id="1.2.1.3"/>
    </reaction>
</comment>
<evidence type="ECO:0000256" key="5">
    <source>
        <dbReference type="PROSITE-ProRule" id="PRU10007"/>
    </source>
</evidence>
<comment type="similarity">
    <text evidence="1 6">Belongs to the aldehyde dehydrogenase family.</text>
</comment>
<dbReference type="InterPro" id="IPR029510">
    <property type="entry name" value="Ald_DH_CS_GLU"/>
</dbReference>
<keyword evidence="2 6" id="KW-0560">Oxidoreductase</keyword>
<dbReference type="InterPro" id="IPR016160">
    <property type="entry name" value="Ald_DH_CS_CYS"/>
</dbReference>
<dbReference type="FunFam" id="3.40.605.10:FF:000026">
    <property type="entry name" value="Aldehyde dehydrogenase, putative"/>
    <property type="match status" value="1"/>
</dbReference>
<evidence type="ECO:0000313" key="8">
    <source>
        <dbReference type="EMBL" id="KAG0645080.1"/>
    </source>
</evidence>
<evidence type="ECO:0000256" key="4">
    <source>
        <dbReference type="ARBA" id="ARBA00049194"/>
    </source>
</evidence>
<dbReference type="PROSITE" id="PS00070">
    <property type="entry name" value="ALDEHYDE_DEHYDR_CYS"/>
    <property type="match status" value="1"/>
</dbReference>
<dbReference type="InterPro" id="IPR016163">
    <property type="entry name" value="Ald_DH_C"/>
</dbReference>
<dbReference type="Gene3D" id="3.40.605.10">
    <property type="entry name" value="Aldehyde Dehydrogenase, Chain A, domain 1"/>
    <property type="match status" value="1"/>
</dbReference>
<dbReference type="FunFam" id="3.40.605.10:FF:000007">
    <property type="entry name" value="NAD/NADP-dependent betaine aldehyde dehydrogenase"/>
    <property type="match status" value="1"/>
</dbReference>
<dbReference type="PROSITE" id="PS00687">
    <property type="entry name" value="ALDEHYDE_DEHYDR_GLU"/>
    <property type="match status" value="1"/>
</dbReference>
<dbReference type="InterPro" id="IPR016162">
    <property type="entry name" value="Ald_DH_N"/>
</dbReference>
<dbReference type="SUPFAM" id="SSF53720">
    <property type="entry name" value="ALDH-like"/>
    <property type="match status" value="1"/>
</dbReference>
<name>A0A9P6VDH9_9HELO</name>
<dbReference type="Proteomes" id="UP000785200">
    <property type="component" value="Unassembled WGS sequence"/>
</dbReference>
<evidence type="ECO:0000256" key="3">
    <source>
        <dbReference type="ARBA" id="ARBA00024226"/>
    </source>
</evidence>
<dbReference type="Gene3D" id="3.40.309.10">
    <property type="entry name" value="Aldehyde Dehydrogenase, Chain A, domain 2"/>
    <property type="match status" value="1"/>
</dbReference>
<dbReference type="GO" id="GO:0004029">
    <property type="term" value="F:aldehyde dehydrogenase (NAD+) activity"/>
    <property type="evidence" value="ECO:0007669"/>
    <property type="project" value="UniProtKB-EC"/>
</dbReference>
<dbReference type="AlphaFoldDB" id="A0A9P6VDH9"/>
<dbReference type="EC" id="1.2.1.3" evidence="3"/>